<keyword evidence="6" id="KW-0408">Iron</keyword>
<gene>
    <name evidence="9" type="ORF">ACEZDE_23815</name>
</gene>
<dbReference type="SUPFAM" id="SSF51197">
    <property type="entry name" value="Clavaminate synthase-like"/>
    <property type="match status" value="1"/>
</dbReference>
<dbReference type="EMBL" id="JBHFAB010000019">
    <property type="protein sequence ID" value="MFC1419637.1"/>
    <property type="molecule type" value="Genomic_DNA"/>
</dbReference>
<dbReference type="Proteomes" id="UP001592531">
    <property type="component" value="Unassembled WGS sequence"/>
</dbReference>
<dbReference type="RefSeq" id="WP_380539290.1">
    <property type="nucleotide sequence ID" value="NZ_JBHFAB010000019.1"/>
</dbReference>
<reference evidence="9 10" key="1">
    <citation type="submission" date="2024-09" db="EMBL/GenBank/DDBJ databases">
        <authorList>
            <person name="Lee S.D."/>
        </authorList>
    </citation>
    <scope>NUCLEOTIDE SEQUENCE [LARGE SCALE GENOMIC DNA]</scope>
    <source>
        <strain evidence="9 10">N8-3</strain>
    </source>
</reference>
<sequence length="338" mass="37397">MSEHQQPVLDLRPAAGHIGAEVRGVDLAGPLDDRTVAALRSALHRWKVLFFREQQLDHAAHLAFARRFGEPVPPRSRGSASPADFPHIETTADRRELAGRYGQDRADWLDRRRHAPLRGWHSDLTTWIDPPAATVLRAEQVPPYGGDTTWSNLAAAYAGLSEPLRRFADTLRAEHRHGVGYLPVPGEDRYLQRLQQRPVVSVHPLVRVHPHTGERLLFVNGYYVERITGVSRIESGPLLELFLQQATRPEYTVRFRWEPGSVAFWDNRATIHLAPSDTEHLDAPRIMHRVLLAGEVPVGPDGRPSTSVAGDVGAGDPLSPADGLRSGDGPSEAEQAAP</sequence>
<evidence type="ECO:0000313" key="9">
    <source>
        <dbReference type="EMBL" id="MFC1419637.1"/>
    </source>
</evidence>
<evidence type="ECO:0000256" key="5">
    <source>
        <dbReference type="ARBA" id="ARBA00023002"/>
    </source>
</evidence>
<feature type="compositionally biased region" description="Basic and acidic residues" evidence="7">
    <location>
        <begin position="86"/>
        <end position="96"/>
    </location>
</feature>
<keyword evidence="5" id="KW-0560">Oxidoreductase</keyword>
<feature type="region of interest" description="Disordered" evidence="7">
    <location>
        <begin position="296"/>
        <end position="338"/>
    </location>
</feature>
<evidence type="ECO:0000256" key="1">
    <source>
        <dbReference type="ARBA" id="ARBA00001954"/>
    </source>
</evidence>
<accession>A0ABV6W0W0</accession>
<keyword evidence="10" id="KW-1185">Reference proteome</keyword>
<dbReference type="PANTHER" id="PTHR30468:SF5">
    <property type="entry name" value="ALPHA-KETOGLUTARATE-DEPENDENT SULFATE ESTER DIOXYGENASE"/>
    <property type="match status" value="1"/>
</dbReference>
<keyword evidence="4 9" id="KW-0223">Dioxygenase</keyword>
<evidence type="ECO:0000256" key="4">
    <source>
        <dbReference type="ARBA" id="ARBA00022964"/>
    </source>
</evidence>
<evidence type="ECO:0000313" key="10">
    <source>
        <dbReference type="Proteomes" id="UP001592531"/>
    </source>
</evidence>
<proteinExistence type="inferred from homology"/>
<evidence type="ECO:0000256" key="2">
    <source>
        <dbReference type="ARBA" id="ARBA00005896"/>
    </source>
</evidence>
<dbReference type="InterPro" id="IPR042098">
    <property type="entry name" value="TauD-like_sf"/>
</dbReference>
<feature type="domain" description="TauD/TfdA-like" evidence="8">
    <location>
        <begin position="11"/>
        <end position="290"/>
    </location>
</feature>
<dbReference type="InterPro" id="IPR051323">
    <property type="entry name" value="AtsK-like"/>
</dbReference>
<keyword evidence="3" id="KW-0479">Metal-binding</keyword>
<evidence type="ECO:0000256" key="7">
    <source>
        <dbReference type="SAM" id="MobiDB-lite"/>
    </source>
</evidence>
<comment type="similarity">
    <text evidence="2">Belongs to the TfdA dioxygenase family.</text>
</comment>
<comment type="caution">
    <text evidence="9">The sequence shown here is derived from an EMBL/GenBank/DDBJ whole genome shotgun (WGS) entry which is preliminary data.</text>
</comment>
<dbReference type="PANTHER" id="PTHR30468">
    <property type="entry name" value="ALPHA-KETOGLUTARATE-DEPENDENT SULFONATE DIOXYGENASE"/>
    <property type="match status" value="1"/>
</dbReference>
<protein>
    <submittedName>
        <fullName evidence="9">TauD/TfdA dioxygenase family protein</fullName>
    </submittedName>
</protein>
<name>A0ABV6W0W0_9ACTN</name>
<evidence type="ECO:0000256" key="6">
    <source>
        <dbReference type="ARBA" id="ARBA00023004"/>
    </source>
</evidence>
<dbReference type="Gene3D" id="3.60.130.10">
    <property type="entry name" value="Clavaminate synthase-like"/>
    <property type="match status" value="1"/>
</dbReference>
<evidence type="ECO:0000256" key="3">
    <source>
        <dbReference type="ARBA" id="ARBA00022723"/>
    </source>
</evidence>
<dbReference type="InterPro" id="IPR003819">
    <property type="entry name" value="TauD/TfdA-like"/>
</dbReference>
<evidence type="ECO:0000259" key="8">
    <source>
        <dbReference type="Pfam" id="PF02668"/>
    </source>
</evidence>
<organism evidence="9 10">
    <name type="scientific">Streptacidiphilus cavernicola</name>
    <dbReference type="NCBI Taxonomy" id="3342716"/>
    <lineage>
        <taxon>Bacteria</taxon>
        <taxon>Bacillati</taxon>
        <taxon>Actinomycetota</taxon>
        <taxon>Actinomycetes</taxon>
        <taxon>Kitasatosporales</taxon>
        <taxon>Streptomycetaceae</taxon>
        <taxon>Streptacidiphilus</taxon>
    </lineage>
</organism>
<comment type="cofactor">
    <cofactor evidence="1">
        <name>Fe(2+)</name>
        <dbReference type="ChEBI" id="CHEBI:29033"/>
    </cofactor>
</comment>
<dbReference type="Pfam" id="PF02668">
    <property type="entry name" value="TauD"/>
    <property type="match status" value="1"/>
</dbReference>
<feature type="region of interest" description="Disordered" evidence="7">
    <location>
        <begin position="70"/>
        <end position="96"/>
    </location>
</feature>
<dbReference type="GO" id="GO:0051213">
    <property type="term" value="F:dioxygenase activity"/>
    <property type="evidence" value="ECO:0007669"/>
    <property type="project" value="UniProtKB-KW"/>
</dbReference>